<reference evidence="1 2" key="1">
    <citation type="submission" date="2024-04" db="EMBL/GenBank/DDBJ databases">
        <title>Defined microbial consortia suppress multidrug-resistant proinflammatory Enterobacteriaceae via ecological control.</title>
        <authorList>
            <person name="Furuichi M."/>
            <person name="Kawaguchi T."/>
            <person name="Pust M."/>
            <person name="Yasuma K."/>
            <person name="Plichta D."/>
            <person name="Hasegawa N."/>
            <person name="Ohya T."/>
            <person name="Bhattarai S."/>
            <person name="Sasajima S."/>
            <person name="Aoto Y."/>
            <person name="Tuganbaev T."/>
            <person name="Yaginuma M."/>
            <person name="Ueda M."/>
            <person name="Okahashi N."/>
            <person name="Amafuji K."/>
            <person name="Kiridooshi Y."/>
            <person name="Sugita K."/>
            <person name="Strazar M."/>
            <person name="Skelly A."/>
            <person name="Suda W."/>
            <person name="Hattori M."/>
            <person name="Nakamoto N."/>
            <person name="Caballero S."/>
            <person name="Norman J."/>
            <person name="Olle B."/>
            <person name="Tanoue T."/>
            <person name="Arita M."/>
            <person name="Bucci V."/>
            <person name="Atarashi K."/>
            <person name="Xavier R."/>
            <person name="Honda K."/>
        </authorList>
    </citation>
    <scope>NUCLEOTIDE SEQUENCE [LARGE SCALE GENOMIC DNA]</scope>
    <source>
        <strain evidence="2">k34-0107-D12</strain>
    </source>
</reference>
<gene>
    <name evidence="1" type="ORF">K340107D12_02490</name>
</gene>
<organism evidence="1 2">
    <name type="scientific">Blautia parvula</name>
    <dbReference type="NCBI Taxonomy" id="2877527"/>
    <lineage>
        <taxon>Bacteria</taxon>
        <taxon>Bacillati</taxon>
        <taxon>Bacillota</taxon>
        <taxon>Clostridia</taxon>
        <taxon>Lachnospirales</taxon>
        <taxon>Lachnospiraceae</taxon>
        <taxon>Blautia</taxon>
    </lineage>
</organism>
<keyword evidence="2" id="KW-1185">Reference proteome</keyword>
<dbReference type="EMBL" id="BAABZQ010000001">
    <property type="protein sequence ID" value="GAA6497433.1"/>
    <property type="molecule type" value="Genomic_DNA"/>
</dbReference>
<name>A0ABQ0BLL6_9FIRM</name>
<protein>
    <submittedName>
        <fullName evidence="1">Uncharacterized protein</fullName>
    </submittedName>
</protein>
<dbReference type="RefSeq" id="WP_390422787.1">
    <property type="nucleotide sequence ID" value="NZ_BAABZQ010000001.1"/>
</dbReference>
<accession>A0ABQ0BLL6</accession>
<evidence type="ECO:0000313" key="1">
    <source>
        <dbReference type="EMBL" id="GAA6497433.1"/>
    </source>
</evidence>
<proteinExistence type="predicted"/>
<dbReference type="Proteomes" id="UP001600941">
    <property type="component" value="Unassembled WGS sequence"/>
</dbReference>
<evidence type="ECO:0000313" key="2">
    <source>
        <dbReference type="Proteomes" id="UP001600941"/>
    </source>
</evidence>
<sequence>MDFYADAVTLLEALARALYVPDFFAGLFMEERQEKSPEMEREAAILPVRDSRLWPPIRAEPGR</sequence>
<comment type="caution">
    <text evidence="1">The sequence shown here is derived from an EMBL/GenBank/DDBJ whole genome shotgun (WGS) entry which is preliminary data.</text>
</comment>